<evidence type="ECO:0000313" key="18">
    <source>
        <dbReference type="EMBL" id="PRW60705.1"/>
    </source>
</evidence>
<keyword evidence="11" id="KW-0443">Lipid metabolism</keyword>
<keyword evidence="7" id="KW-0492">Microsome</keyword>
<dbReference type="GO" id="GO:0016132">
    <property type="term" value="P:brassinosteroid biosynthetic process"/>
    <property type="evidence" value="ECO:0007669"/>
    <property type="project" value="UniProtKB-UniPathway"/>
</dbReference>
<comment type="catalytic activity">
    <reaction evidence="15">
        <text>androst-4-ene-3,17-dione + NADPH + H(+) = 5alpha-androstan-3,17-dione + NADP(+)</text>
        <dbReference type="Rhea" id="RHEA:50816"/>
        <dbReference type="ChEBI" id="CHEBI:15378"/>
        <dbReference type="ChEBI" id="CHEBI:15994"/>
        <dbReference type="ChEBI" id="CHEBI:16422"/>
        <dbReference type="ChEBI" id="CHEBI:57783"/>
        <dbReference type="ChEBI" id="CHEBI:58349"/>
    </reaction>
    <physiologicalReaction direction="left-to-right" evidence="15">
        <dbReference type="Rhea" id="RHEA:50817"/>
    </physiologicalReaction>
</comment>
<feature type="domain" description="3-oxo-5-alpha-steroid 4-dehydrogenase C-terminal" evidence="17">
    <location>
        <begin position="121"/>
        <end position="268"/>
    </location>
</feature>
<dbReference type="GO" id="GO:0030154">
    <property type="term" value="P:cell differentiation"/>
    <property type="evidence" value="ECO:0007669"/>
    <property type="project" value="UniProtKB-KW"/>
</dbReference>
<organism evidence="18 19">
    <name type="scientific">Chlorella sorokiniana</name>
    <name type="common">Freshwater green alga</name>
    <dbReference type="NCBI Taxonomy" id="3076"/>
    <lineage>
        <taxon>Eukaryota</taxon>
        <taxon>Viridiplantae</taxon>
        <taxon>Chlorophyta</taxon>
        <taxon>core chlorophytes</taxon>
        <taxon>Trebouxiophyceae</taxon>
        <taxon>Chlorellales</taxon>
        <taxon>Chlorellaceae</taxon>
        <taxon>Chlorella clade</taxon>
        <taxon>Chlorella</taxon>
    </lineage>
</organism>
<keyword evidence="9 16" id="KW-1133">Transmembrane helix</keyword>
<dbReference type="FunFam" id="1.20.120.1630:FF:000002">
    <property type="entry name" value="Steroid 5 alpha-reductase 1"/>
    <property type="match status" value="1"/>
</dbReference>
<keyword evidence="6" id="KW-0256">Endoplasmic reticulum</keyword>
<dbReference type="PROSITE" id="PS50244">
    <property type="entry name" value="S5A_REDUCTASE"/>
    <property type="match status" value="1"/>
</dbReference>
<keyword evidence="19" id="KW-1185">Reference proteome</keyword>
<evidence type="ECO:0000313" key="19">
    <source>
        <dbReference type="Proteomes" id="UP000239899"/>
    </source>
</evidence>
<dbReference type="EC" id="1.3.1.22" evidence="16"/>
<feature type="transmembrane region" description="Helical" evidence="16">
    <location>
        <begin position="60"/>
        <end position="80"/>
    </location>
</feature>
<evidence type="ECO:0000256" key="15">
    <source>
        <dbReference type="ARBA" id="ARBA00049166"/>
    </source>
</evidence>
<accession>A0A2P6U315</accession>
<comment type="similarity">
    <text evidence="3 16">Belongs to the steroid 5-alpha reductase family.</text>
</comment>
<dbReference type="OrthoDB" id="5788137at2759"/>
<keyword evidence="16" id="KW-0444">Lipid biosynthesis</keyword>
<evidence type="ECO:0000256" key="14">
    <source>
        <dbReference type="ARBA" id="ARBA00048164"/>
    </source>
</evidence>
<dbReference type="Pfam" id="PF02544">
    <property type="entry name" value="Steroid_dh"/>
    <property type="match status" value="1"/>
</dbReference>
<dbReference type="InterPro" id="IPR016636">
    <property type="entry name" value="3-oxo-5-alpha-steroid_4-DH"/>
</dbReference>
<evidence type="ECO:0000256" key="13">
    <source>
        <dbReference type="ARBA" id="ARBA00037789"/>
    </source>
</evidence>
<comment type="catalytic activity">
    <reaction evidence="14 16">
        <text>a 3-oxo-5alpha-steroid + NADP(+) = a 3-oxo-Delta(4)-steroid + NADPH + H(+)</text>
        <dbReference type="Rhea" id="RHEA:54384"/>
        <dbReference type="ChEBI" id="CHEBI:13601"/>
        <dbReference type="ChEBI" id="CHEBI:15378"/>
        <dbReference type="ChEBI" id="CHEBI:47909"/>
        <dbReference type="ChEBI" id="CHEBI:57783"/>
        <dbReference type="ChEBI" id="CHEBI:58349"/>
        <dbReference type="EC" id="1.3.1.22"/>
    </reaction>
</comment>
<comment type="subcellular location">
    <subcellularLocation>
        <location evidence="1">Endoplasmic reticulum membrane</location>
        <topology evidence="1">Multi-pass membrane protein</topology>
    </subcellularLocation>
    <subcellularLocation>
        <location evidence="2">Microsome membrane</location>
    </subcellularLocation>
</comment>
<keyword evidence="12 16" id="KW-0472">Membrane</keyword>
<dbReference type="PANTHER" id="PTHR10556">
    <property type="entry name" value="3-OXO-5-ALPHA-STEROID 4-DEHYDROGENASE"/>
    <property type="match status" value="1"/>
</dbReference>
<dbReference type="PANTHER" id="PTHR10556:SF57">
    <property type="entry name" value="3-OXO-5-ALPHA-STEROID 4-DEHYDROGENASE 1"/>
    <property type="match status" value="1"/>
</dbReference>
<dbReference type="InterPro" id="IPR039357">
    <property type="entry name" value="SRD5A/TECR"/>
</dbReference>
<dbReference type="Proteomes" id="UP000239899">
    <property type="component" value="Unassembled WGS sequence"/>
</dbReference>
<comment type="function">
    <text evidence="13">Converts testosterone into 5-alpha-dihydrotestosterone and progesterone or corticosterone into their corresponding 5-alpha-3-oxosteroids. It plays a central role in sexual differentiation and androgen physiology.</text>
</comment>
<keyword evidence="16" id="KW-1069">Brassinosteroid biosynthesis</keyword>
<keyword evidence="16" id="KW-0752">Steroid biosynthesis</keyword>
<evidence type="ECO:0000256" key="5">
    <source>
        <dbReference type="ARBA" id="ARBA00022782"/>
    </source>
</evidence>
<name>A0A2P6U315_CHLSO</name>
<dbReference type="STRING" id="3076.A0A2P6U315"/>
<reference evidence="18 19" key="1">
    <citation type="journal article" date="2018" name="Plant J.">
        <title>Genome sequences of Chlorella sorokiniana UTEX 1602 and Micractinium conductrix SAG 241.80: implications to maltose excretion by a green alga.</title>
        <authorList>
            <person name="Arriola M.B."/>
            <person name="Velmurugan N."/>
            <person name="Zhang Y."/>
            <person name="Plunkett M.H."/>
            <person name="Hondzo H."/>
            <person name="Barney B.M."/>
        </authorList>
    </citation>
    <scope>NUCLEOTIDE SEQUENCE [LARGE SCALE GENOMIC DNA]</scope>
    <source>
        <strain evidence="19">UTEX 1602</strain>
    </source>
</reference>
<protein>
    <recommendedName>
        <fullName evidence="16">Steroid 5-alpha-reductase DET2</fullName>
        <ecNumber evidence="16">1.3.1.22</ecNumber>
    </recommendedName>
</protein>
<dbReference type="AlphaFoldDB" id="A0A2P6U315"/>
<dbReference type="EMBL" id="LHPG02000002">
    <property type="protein sequence ID" value="PRW60705.1"/>
    <property type="molecule type" value="Genomic_DNA"/>
</dbReference>
<keyword evidence="8" id="KW-0521">NADP</keyword>
<evidence type="ECO:0000256" key="16">
    <source>
        <dbReference type="PIRNR" id="PIRNR015596"/>
    </source>
</evidence>
<evidence type="ECO:0000256" key="8">
    <source>
        <dbReference type="ARBA" id="ARBA00022857"/>
    </source>
</evidence>
<keyword evidence="5" id="KW-0221">Differentiation</keyword>
<feature type="transmembrane region" description="Helical" evidence="16">
    <location>
        <begin position="20"/>
        <end position="40"/>
    </location>
</feature>
<evidence type="ECO:0000256" key="7">
    <source>
        <dbReference type="ARBA" id="ARBA00022848"/>
    </source>
</evidence>
<dbReference type="GO" id="GO:0005789">
    <property type="term" value="C:endoplasmic reticulum membrane"/>
    <property type="evidence" value="ECO:0007669"/>
    <property type="project" value="UniProtKB-SubCell"/>
</dbReference>
<comment type="function">
    <text evidence="16">Involved in a reduction step in the biosynthesis of the plant steroid, brassinolide.</text>
</comment>
<evidence type="ECO:0000256" key="3">
    <source>
        <dbReference type="ARBA" id="ARBA00007742"/>
    </source>
</evidence>
<dbReference type="GO" id="GO:0047751">
    <property type="term" value="F:3-oxo-5-alpha-steroid 4-dehydrogenase (NADP+) activity"/>
    <property type="evidence" value="ECO:0007669"/>
    <property type="project" value="UniProtKB-EC"/>
</dbReference>
<evidence type="ECO:0000256" key="6">
    <source>
        <dbReference type="ARBA" id="ARBA00022824"/>
    </source>
</evidence>
<dbReference type="Gene3D" id="1.20.120.1630">
    <property type="match status" value="1"/>
</dbReference>
<evidence type="ECO:0000256" key="12">
    <source>
        <dbReference type="ARBA" id="ARBA00023136"/>
    </source>
</evidence>
<evidence type="ECO:0000256" key="1">
    <source>
        <dbReference type="ARBA" id="ARBA00004477"/>
    </source>
</evidence>
<keyword evidence="4 16" id="KW-0812">Transmembrane</keyword>
<evidence type="ECO:0000259" key="17">
    <source>
        <dbReference type="Pfam" id="PF02544"/>
    </source>
</evidence>
<evidence type="ECO:0000256" key="4">
    <source>
        <dbReference type="ARBA" id="ARBA00022692"/>
    </source>
</evidence>
<dbReference type="PIRSF" id="PIRSF015596">
    <property type="entry name" value="5_alpha-SR2"/>
    <property type="match status" value="1"/>
</dbReference>
<feature type="transmembrane region" description="Helical" evidence="16">
    <location>
        <begin position="86"/>
        <end position="106"/>
    </location>
</feature>
<comment type="pathway">
    <text evidence="16">Plant hormone biosynthesis; brassinosteroid biosynthesis.</text>
</comment>
<evidence type="ECO:0000256" key="10">
    <source>
        <dbReference type="ARBA" id="ARBA00023002"/>
    </source>
</evidence>
<feature type="transmembrane region" description="Helical" evidence="16">
    <location>
        <begin position="159"/>
        <end position="176"/>
    </location>
</feature>
<gene>
    <name evidence="18" type="ORF">C2E21_0944</name>
</gene>
<evidence type="ECO:0000256" key="2">
    <source>
        <dbReference type="ARBA" id="ARBA00004524"/>
    </source>
</evidence>
<comment type="caution">
    <text evidence="18">The sequence shown here is derived from an EMBL/GenBank/DDBJ whole genome shotgun (WGS) entry which is preliminary data.</text>
</comment>
<evidence type="ECO:0000256" key="9">
    <source>
        <dbReference type="ARBA" id="ARBA00022989"/>
    </source>
</evidence>
<proteinExistence type="inferred from homology"/>
<feature type="transmembrane region" description="Helical" evidence="16">
    <location>
        <begin position="118"/>
        <end position="139"/>
    </location>
</feature>
<sequence>MATLRGLAQVVWALPTSTLAWGMITAGAATFLALLGFPSLTAPYGRYSKTGWGLLIPSKLAWVTQEMWSFVVPATWLAFFATPDQLARLSAPANALLMGLFLVHYLNRDFIFPLRLRGGKPTPFTVWLMAAAFCIYNGWMQCKYLLTEAPTPAPLTPRVLAGAALWLAGWLTNMQADHILINLRKPGETGYKIPRGGAFEYVSAANYFGEIVEWSGFALAAWPSLPAAAFAFFTFCNLAPRGWRHHQWYKHRFPRYPKARRAIIPFVW</sequence>
<evidence type="ECO:0000256" key="11">
    <source>
        <dbReference type="ARBA" id="ARBA00023098"/>
    </source>
</evidence>
<dbReference type="UniPathway" id="UPA00381"/>
<dbReference type="InterPro" id="IPR001104">
    <property type="entry name" value="3-oxo-5_a-steroid_4-DH_C"/>
</dbReference>
<keyword evidence="10" id="KW-0560">Oxidoreductase</keyword>